<gene>
    <name evidence="1" type="ORF">O3303_06365</name>
</gene>
<sequence>MDKESLFQSIKKEEVIIWAGAGFSRYAGYPMGGELAKTLYDTLVASERKQVDENSSLPKLADDYIALKKGNRSAITSELIKAFKKNPRSTQFHDLLAKLPHFKNIITTNYDTLFERAYGERAHPIVKGNHIAIGNKDSVNIFKIHGDLLFPESIIISDYDYRKFFNTQEDSLLWTVVKGLAANNVILFLGYGFEDPNIVAMFERIQDQLGDFTKGAYLVAPGIDELKKYKLESKGIIYIDSTGEEFIQELYDSIKKTIVFDTNDNNTCIDTAGKYLDGLGFKPILEAENGRFKIANLVGKDNRSVNYSVKFNIKNNESLVKKVRSITSGETIGRIELTYSDFSSLLFEIEGIHMPLDKDGKYVIASHPVRKGNFDVLFEECDHEFTDLHGSAFRSKNEYRFEVKYKSFDFTVTTIRDLPNAKKYTISYENNTVFKNTSEALAIEEFIKHVRLGGKVKLLFENESSFYGNLGKIPKLAKESHAYIRYINLLKLVEKTFNLRFSNFTYKDECSDSQTLADILNQVENRRKWTETIKVNLSDDTKRLHELVGKRNESQIIINEQVSRNFDMHGKTITVKYSSLVAILNPIVKYITKDQAFYVSSRTNKIIEKYVYPQTDFLETERNLDI</sequence>
<accession>A0ABY7LTK3</accession>
<dbReference type="Pfam" id="PF13289">
    <property type="entry name" value="SIR2_2"/>
    <property type="match status" value="1"/>
</dbReference>
<protein>
    <submittedName>
        <fullName evidence="1">SIR2 family protein</fullName>
    </submittedName>
</protein>
<organism evidence="1 2">
    <name type="scientific">Hymenobacter canadensis</name>
    <dbReference type="NCBI Taxonomy" id="2999067"/>
    <lineage>
        <taxon>Bacteria</taxon>
        <taxon>Pseudomonadati</taxon>
        <taxon>Bacteroidota</taxon>
        <taxon>Cytophagia</taxon>
        <taxon>Cytophagales</taxon>
        <taxon>Hymenobacteraceae</taxon>
        <taxon>Hymenobacter</taxon>
    </lineage>
</organism>
<proteinExistence type="predicted"/>
<keyword evidence="2" id="KW-1185">Reference proteome</keyword>
<dbReference type="SUPFAM" id="SSF52467">
    <property type="entry name" value="DHS-like NAD/FAD-binding domain"/>
    <property type="match status" value="1"/>
</dbReference>
<name>A0ABY7LTK3_9BACT</name>
<dbReference type="EMBL" id="CP114767">
    <property type="protein sequence ID" value="WBA43184.1"/>
    <property type="molecule type" value="Genomic_DNA"/>
</dbReference>
<dbReference type="RefSeq" id="WP_269561228.1">
    <property type="nucleotide sequence ID" value="NZ_CP114767.1"/>
</dbReference>
<dbReference type="Proteomes" id="UP001211005">
    <property type="component" value="Chromosome"/>
</dbReference>
<reference evidence="1 2" key="1">
    <citation type="submission" date="2022-12" db="EMBL/GenBank/DDBJ databases">
        <title>Hymenobacter canadensis sp. nov. isolated from lake water of the Cambridge Bay, Canada.</title>
        <authorList>
            <person name="Kim W.H."/>
            <person name="Lee Y.M."/>
        </authorList>
    </citation>
    <scope>NUCLEOTIDE SEQUENCE [LARGE SCALE GENOMIC DNA]</scope>
    <source>
        <strain evidence="1 2">PAMC 29467</strain>
    </source>
</reference>
<dbReference type="InterPro" id="IPR029035">
    <property type="entry name" value="DHS-like_NAD/FAD-binding_dom"/>
</dbReference>
<dbReference type="Gene3D" id="3.40.50.1220">
    <property type="entry name" value="TPP-binding domain"/>
    <property type="match status" value="1"/>
</dbReference>
<evidence type="ECO:0000313" key="2">
    <source>
        <dbReference type="Proteomes" id="UP001211005"/>
    </source>
</evidence>
<evidence type="ECO:0000313" key="1">
    <source>
        <dbReference type="EMBL" id="WBA43184.1"/>
    </source>
</evidence>